<sequence length="266" mass="31228">MIPYNIFQTHKSKEYINSNSNLINATNSWKKYSNFNYKFYNDIQCRQFIQSYFPDILTLYDKLPLGVMRADLWRYCIIYKYGGIYADVDTVLEINPEIFIKNSKNLIVTPENNTHFCQWVFAAPPNSPILKCIIDLSIERIKNNNNKFNDEHIIHHLTGPGVFTEAILLYIENNMASVLSEGSINTENDIKIKRGNIYESEKNLINYIHVFESNIFHNNYVRHLFAGSWHDGWTKLRDKLIRDNEINNVKKLINKPILGVLRSKNK</sequence>
<dbReference type="SUPFAM" id="SSF53448">
    <property type="entry name" value="Nucleotide-diphospho-sugar transferases"/>
    <property type="match status" value="1"/>
</dbReference>
<dbReference type="EMBL" id="MN739831">
    <property type="protein sequence ID" value="QHT73757.1"/>
    <property type="molecule type" value="Genomic_DNA"/>
</dbReference>
<dbReference type="PANTHER" id="PTHR31834:SF1">
    <property type="entry name" value="INITIATION-SPECIFIC ALPHA-1,6-MANNOSYLTRANSFERASE"/>
    <property type="match status" value="1"/>
</dbReference>
<organism evidence="1">
    <name type="scientific">viral metagenome</name>
    <dbReference type="NCBI Taxonomy" id="1070528"/>
    <lineage>
        <taxon>unclassified sequences</taxon>
        <taxon>metagenomes</taxon>
        <taxon>organismal metagenomes</taxon>
    </lineage>
</organism>
<reference evidence="1" key="1">
    <citation type="journal article" date="2020" name="Nature">
        <title>Giant virus diversity and host interactions through global metagenomics.</title>
        <authorList>
            <person name="Schulz F."/>
            <person name="Roux S."/>
            <person name="Paez-Espino D."/>
            <person name="Jungbluth S."/>
            <person name="Walsh D.A."/>
            <person name="Denef V.J."/>
            <person name="McMahon K.D."/>
            <person name="Konstantinidis K.T."/>
            <person name="Eloe-Fadrosh E.A."/>
            <person name="Kyrpides N.C."/>
            <person name="Woyke T."/>
        </authorList>
    </citation>
    <scope>NUCLEOTIDE SEQUENCE</scope>
    <source>
        <strain evidence="1">GVMAG-M-3300023179-4</strain>
    </source>
</reference>
<evidence type="ECO:0008006" key="2">
    <source>
        <dbReference type="Google" id="ProtNLM"/>
    </source>
</evidence>
<dbReference type="InterPro" id="IPR039367">
    <property type="entry name" value="Och1-like"/>
</dbReference>
<dbReference type="GO" id="GO:0000009">
    <property type="term" value="F:alpha-1,6-mannosyltransferase activity"/>
    <property type="evidence" value="ECO:0007669"/>
    <property type="project" value="InterPro"/>
</dbReference>
<name>A0A6C0H025_9ZZZZ</name>
<dbReference type="Gene3D" id="3.90.550.20">
    <property type="match status" value="1"/>
</dbReference>
<dbReference type="InterPro" id="IPR029044">
    <property type="entry name" value="Nucleotide-diphossugar_trans"/>
</dbReference>
<dbReference type="PANTHER" id="PTHR31834">
    <property type="entry name" value="INITIATION-SPECIFIC ALPHA-1,6-MANNOSYLTRANSFERASE"/>
    <property type="match status" value="1"/>
</dbReference>
<dbReference type="InterPro" id="IPR007577">
    <property type="entry name" value="GlycoTrfase_DXD_sugar-bd_CS"/>
</dbReference>
<dbReference type="AlphaFoldDB" id="A0A6C0H025"/>
<protein>
    <recommendedName>
        <fullName evidence="2">Glycosyltransferase</fullName>
    </recommendedName>
</protein>
<dbReference type="Pfam" id="PF04488">
    <property type="entry name" value="Gly_transf_sug"/>
    <property type="match status" value="1"/>
</dbReference>
<evidence type="ECO:0000313" key="1">
    <source>
        <dbReference type="EMBL" id="QHT73757.1"/>
    </source>
</evidence>
<accession>A0A6C0H025</accession>
<proteinExistence type="predicted"/>
<dbReference type="GO" id="GO:0000136">
    <property type="term" value="C:mannan polymerase complex"/>
    <property type="evidence" value="ECO:0007669"/>
    <property type="project" value="TreeGrafter"/>
</dbReference>
<dbReference type="GO" id="GO:0006487">
    <property type="term" value="P:protein N-linked glycosylation"/>
    <property type="evidence" value="ECO:0007669"/>
    <property type="project" value="TreeGrafter"/>
</dbReference>